<keyword evidence="1" id="KW-1133">Transmembrane helix</keyword>
<feature type="transmembrane region" description="Helical" evidence="1">
    <location>
        <begin position="109"/>
        <end position="130"/>
    </location>
</feature>
<protein>
    <submittedName>
        <fullName evidence="2">Uncharacterized protein</fullName>
    </submittedName>
</protein>
<dbReference type="AlphaFoldDB" id="A0A6C0JLR9"/>
<sequence length="370" mass="42839">MELHTNYSKNKIIDITSQNKQARWYFYYINSIITSTTSEEDIISLSTAKNILHSTEFIHKGLTTYMKEINAIRMVQLCMNLAVIAWQWIFAPTSTWFSYYMTSPSGLKKLYQCIFTNPLYGILFYGTFYLKLINGTSDEKKFDYIVKKLGLPTHADMGTDSALTKIINYIPETILGYKILGYKLPVRYLLKIIVSGTLTFGSSRLIEITLIESLQQSNLSLHLSNPAVYISDRDRFDFDDIDIQNQIKFIQEEHSNIKKYIKKNINPKNKKLKNQMFMEIAQVKTPDGHVICLNKCKNRVKTHMGCYCEGDCGRTTFFGGKKWCWVDPEKCKKGKYLDTYKGYAYDECDNKNVSKTKICFTGKKYSNCVI</sequence>
<evidence type="ECO:0000256" key="1">
    <source>
        <dbReference type="SAM" id="Phobius"/>
    </source>
</evidence>
<name>A0A6C0JLR9_9ZZZZ</name>
<dbReference type="EMBL" id="MN740429">
    <property type="protein sequence ID" value="QHU05941.1"/>
    <property type="molecule type" value="Genomic_DNA"/>
</dbReference>
<reference evidence="2" key="1">
    <citation type="journal article" date="2020" name="Nature">
        <title>Giant virus diversity and host interactions through global metagenomics.</title>
        <authorList>
            <person name="Schulz F."/>
            <person name="Roux S."/>
            <person name="Paez-Espino D."/>
            <person name="Jungbluth S."/>
            <person name="Walsh D.A."/>
            <person name="Denef V.J."/>
            <person name="McMahon K.D."/>
            <person name="Konstantinidis K.T."/>
            <person name="Eloe-Fadrosh E.A."/>
            <person name="Kyrpides N.C."/>
            <person name="Woyke T."/>
        </authorList>
    </citation>
    <scope>NUCLEOTIDE SEQUENCE</scope>
    <source>
        <strain evidence="2">GVMAG-M-3300027736-24</strain>
    </source>
</reference>
<keyword evidence="1" id="KW-0472">Membrane</keyword>
<keyword evidence="1" id="KW-0812">Transmembrane</keyword>
<feature type="transmembrane region" description="Helical" evidence="1">
    <location>
        <begin position="70"/>
        <end position="89"/>
    </location>
</feature>
<organism evidence="2">
    <name type="scientific">viral metagenome</name>
    <dbReference type="NCBI Taxonomy" id="1070528"/>
    <lineage>
        <taxon>unclassified sequences</taxon>
        <taxon>metagenomes</taxon>
        <taxon>organismal metagenomes</taxon>
    </lineage>
</organism>
<accession>A0A6C0JLR9</accession>
<proteinExistence type="predicted"/>
<evidence type="ECO:0000313" key="2">
    <source>
        <dbReference type="EMBL" id="QHU05941.1"/>
    </source>
</evidence>